<dbReference type="EMBL" id="DF848521">
    <property type="protein sequence ID" value="GAT54182.1"/>
    <property type="molecule type" value="Genomic_DNA"/>
</dbReference>
<evidence type="ECO:0000256" key="2">
    <source>
        <dbReference type="ARBA" id="ARBA00007312"/>
    </source>
</evidence>
<evidence type="ECO:0000256" key="1">
    <source>
        <dbReference type="ARBA" id="ARBA00004298"/>
    </source>
</evidence>
<keyword evidence="10 11" id="KW-0472">Membrane</keyword>
<dbReference type="Pfam" id="PF06212">
    <property type="entry name" value="GRIM-19"/>
    <property type="match status" value="1"/>
</dbReference>
<evidence type="ECO:0000256" key="10">
    <source>
        <dbReference type="ARBA" id="ARBA00023136"/>
    </source>
</evidence>
<keyword evidence="8 11" id="KW-1133">Transmembrane helix</keyword>
<dbReference type="Proteomes" id="UP000815677">
    <property type="component" value="Unassembled WGS sequence"/>
</dbReference>
<keyword evidence="5 11" id="KW-0812">Transmembrane</keyword>
<evidence type="ECO:0000256" key="4">
    <source>
        <dbReference type="ARBA" id="ARBA00022660"/>
    </source>
</evidence>
<evidence type="ECO:0000313" key="13">
    <source>
        <dbReference type="Proteomes" id="UP000815677"/>
    </source>
</evidence>
<evidence type="ECO:0000256" key="3">
    <source>
        <dbReference type="ARBA" id="ARBA00022448"/>
    </source>
</evidence>
<comment type="function">
    <text evidence="11">Complex I functions in the transfer of electrons from NADH to the respiratory chain. Accessory subunit of the mitochondrial membrane respiratory chain NADH dehydrogenase (Complex I), that is believed not to be involved in catalysis.</text>
</comment>
<gene>
    <name evidence="12" type="ORF">MCHLO_11057</name>
</gene>
<sequence length="124" mass="14025">MMSALSLSSPQYRQDLPPAGGFESVKYKRNLPLRGPGALAILGGVTAICAFGFYRVGQGNVERRELRREQMWTRIHLIPLLMAEADREAYAESQRRAVVEGEIMKNVKSWGPDSSYHNPRYRSL</sequence>
<keyword evidence="6 11" id="KW-0999">Mitochondrion inner membrane</keyword>
<evidence type="ECO:0000256" key="9">
    <source>
        <dbReference type="ARBA" id="ARBA00023128"/>
    </source>
</evidence>
<evidence type="ECO:0000256" key="5">
    <source>
        <dbReference type="ARBA" id="ARBA00022692"/>
    </source>
</evidence>
<comment type="similarity">
    <text evidence="2 11">Belongs to the complex I NDUFA13 subunit family.</text>
</comment>
<dbReference type="PANTHER" id="PTHR12966:SF0">
    <property type="entry name" value="NADH DEHYDROGENASE [UBIQUINONE] 1 ALPHA SUBCOMPLEX SUBUNIT 13"/>
    <property type="match status" value="1"/>
</dbReference>
<evidence type="ECO:0000313" key="12">
    <source>
        <dbReference type="EMBL" id="GAT54182.1"/>
    </source>
</evidence>
<reference evidence="12" key="1">
    <citation type="submission" date="2014-09" db="EMBL/GenBank/DDBJ databases">
        <title>Genome sequence of the luminous mushroom Mycena chlorophos for searching fungal bioluminescence genes.</title>
        <authorList>
            <person name="Tanaka Y."/>
            <person name="Kasuga D."/>
            <person name="Oba Y."/>
            <person name="Hase S."/>
            <person name="Sato K."/>
            <person name="Oba Y."/>
            <person name="Sakakibara Y."/>
        </authorList>
    </citation>
    <scope>NUCLEOTIDE SEQUENCE</scope>
</reference>
<accession>A0ABQ0LSZ6</accession>
<evidence type="ECO:0000256" key="6">
    <source>
        <dbReference type="ARBA" id="ARBA00022792"/>
    </source>
</evidence>
<organism evidence="12 13">
    <name type="scientific">Mycena chlorophos</name>
    <name type="common">Agaric fungus</name>
    <name type="synonym">Agaricus chlorophos</name>
    <dbReference type="NCBI Taxonomy" id="658473"/>
    <lineage>
        <taxon>Eukaryota</taxon>
        <taxon>Fungi</taxon>
        <taxon>Dikarya</taxon>
        <taxon>Basidiomycota</taxon>
        <taxon>Agaricomycotina</taxon>
        <taxon>Agaricomycetes</taxon>
        <taxon>Agaricomycetidae</taxon>
        <taxon>Agaricales</taxon>
        <taxon>Marasmiineae</taxon>
        <taxon>Mycenaceae</taxon>
        <taxon>Mycena</taxon>
    </lineage>
</organism>
<keyword evidence="7 11" id="KW-0249">Electron transport</keyword>
<keyword evidence="4 11" id="KW-0679">Respiratory chain</keyword>
<proteinExistence type="inferred from homology"/>
<keyword evidence="9 11" id="KW-0496">Mitochondrion</keyword>
<evidence type="ECO:0000256" key="8">
    <source>
        <dbReference type="ARBA" id="ARBA00022989"/>
    </source>
</evidence>
<dbReference type="InterPro" id="IPR009346">
    <property type="entry name" value="GRIM-19"/>
</dbReference>
<evidence type="ECO:0000256" key="11">
    <source>
        <dbReference type="RuleBase" id="RU368034"/>
    </source>
</evidence>
<protein>
    <recommendedName>
        <fullName evidence="11">NADH dehydrogenase [ubiquinone] 1 alpha subcomplex subunit 13</fullName>
    </recommendedName>
</protein>
<evidence type="ECO:0000256" key="7">
    <source>
        <dbReference type="ARBA" id="ARBA00022982"/>
    </source>
</evidence>
<dbReference type="PANTHER" id="PTHR12966">
    <property type="entry name" value="NADH DEHYDROGENASE UBIQUINONE 1 ALPHA SUBCOMPLEX SUBUNIT 13"/>
    <property type="match status" value="1"/>
</dbReference>
<comment type="subcellular location">
    <subcellularLocation>
        <location evidence="1 11">Mitochondrion inner membrane</location>
        <topology evidence="1 11">Single-pass membrane protein</topology>
        <orientation evidence="1 11">Matrix side</orientation>
    </subcellularLocation>
</comment>
<keyword evidence="3 11" id="KW-0813">Transport</keyword>
<name>A0ABQ0LSZ6_MYCCL</name>
<keyword evidence="13" id="KW-1185">Reference proteome</keyword>
<feature type="transmembrane region" description="Helical" evidence="11">
    <location>
        <begin position="37"/>
        <end position="57"/>
    </location>
</feature>